<evidence type="ECO:0000313" key="1">
    <source>
        <dbReference type="EMBL" id="KAK3943692.1"/>
    </source>
</evidence>
<gene>
    <name evidence="1" type="ORF">QBC46DRAFT_28331</name>
</gene>
<protein>
    <submittedName>
        <fullName evidence="1">Uncharacterized protein</fullName>
    </submittedName>
</protein>
<sequence>MDSKGTTQPNFALQQQKQLTIIADFNEVREKLRLEISESIKMCEKFMQCFDRETREICSWAKTPDYVGGKAPDEEETPHLLDTIWRQKVVKDAQTWHSCRGVSNMNALFDTMPRSILDGRLAMQEMIQRVQVESGGNDRDGKLKHLIRAAKEAMSLVDEMVPYAGRCPYQRSACKDIIADLENLATHLISMESLVSHLPKPSVLQNNYDHRGRILILLVDRRDYGNP</sequence>
<organism evidence="1 2">
    <name type="scientific">Diplogelasinospora grovesii</name>
    <dbReference type="NCBI Taxonomy" id="303347"/>
    <lineage>
        <taxon>Eukaryota</taxon>
        <taxon>Fungi</taxon>
        <taxon>Dikarya</taxon>
        <taxon>Ascomycota</taxon>
        <taxon>Pezizomycotina</taxon>
        <taxon>Sordariomycetes</taxon>
        <taxon>Sordariomycetidae</taxon>
        <taxon>Sordariales</taxon>
        <taxon>Diplogelasinosporaceae</taxon>
        <taxon>Diplogelasinospora</taxon>
    </lineage>
</organism>
<accession>A0AAN6NHB7</accession>
<dbReference type="EMBL" id="MU853764">
    <property type="protein sequence ID" value="KAK3943692.1"/>
    <property type="molecule type" value="Genomic_DNA"/>
</dbReference>
<proteinExistence type="predicted"/>
<dbReference type="Proteomes" id="UP001303473">
    <property type="component" value="Unassembled WGS sequence"/>
</dbReference>
<evidence type="ECO:0000313" key="2">
    <source>
        <dbReference type="Proteomes" id="UP001303473"/>
    </source>
</evidence>
<name>A0AAN6NHB7_9PEZI</name>
<reference evidence="2" key="1">
    <citation type="journal article" date="2023" name="Mol. Phylogenet. Evol.">
        <title>Genome-scale phylogeny and comparative genomics of the fungal order Sordariales.</title>
        <authorList>
            <person name="Hensen N."/>
            <person name="Bonometti L."/>
            <person name="Westerberg I."/>
            <person name="Brannstrom I.O."/>
            <person name="Guillou S."/>
            <person name="Cros-Aarteil S."/>
            <person name="Calhoun S."/>
            <person name="Haridas S."/>
            <person name="Kuo A."/>
            <person name="Mondo S."/>
            <person name="Pangilinan J."/>
            <person name="Riley R."/>
            <person name="LaButti K."/>
            <person name="Andreopoulos B."/>
            <person name="Lipzen A."/>
            <person name="Chen C."/>
            <person name="Yan M."/>
            <person name="Daum C."/>
            <person name="Ng V."/>
            <person name="Clum A."/>
            <person name="Steindorff A."/>
            <person name="Ohm R.A."/>
            <person name="Martin F."/>
            <person name="Silar P."/>
            <person name="Natvig D.O."/>
            <person name="Lalanne C."/>
            <person name="Gautier V."/>
            <person name="Ament-Velasquez S.L."/>
            <person name="Kruys A."/>
            <person name="Hutchinson M.I."/>
            <person name="Powell A.J."/>
            <person name="Barry K."/>
            <person name="Miller A.N."/>
            <person name="Grigoriev I.V."/>
            <person name="Debuchy R."/>
            <person name="Gladieux P."/>
            <person name="Hiltunen Thoren M."/>
            <person name="Johannesson H."/>
        </authorList>
    </citation>
    <scope>NUCLEOTIDE SEQUENCE [LARGE SCALE GENOMIC DNA]</scope>
    <source>
        <strain evidence="2">CBS 340.73</strain>
    </source>
</reference>
<dbReference type="AlphaFoldDB" id="A0AAN6NHB7"/>
<comment type="caution">
    <text evidence="1">The sequence shown here is derived from an EMBL/GenBank/DDBJ whole genome shotgun (WGS) entry which is preliminary data.</text>
</comment>
<keyword evidence="2" id="KW-1185">Reference proteome</keyword>